<evidence type="ECO:0000256" key="2">
    <source>
        <dbReference type="ARBA" id="ARBA00022989"/>
    </source>
</evidence>
<dbReference type="PROSITE" id="PS50850">
    <property type="entry name" value="MFS"/>
    <property type="match status" value="1"/>
</dbReference>
<protein>
    <submittedName>
        <fullName evidence="6">MFS family arabinose efflux permease</fullName>
    </submittedName>
</protein>
<feature type="transmembrane region" description="Helical" evidence="4">
    <location>
        <begin position="142"/>
        <end position="164"/>
    </location>
</feature>
<dbReference type="Gene3D" id="1.20.1250.20">
    <property type="entry name" value="MFS general substrate transporter like domains"/>
    <property type="match status" value="2"/>
</dbReference>
<gene>
    <name evidence="6" type="ORF">ABIE13_002478</name>
</gene>
<organism evidence="6 7">
    <name type="scientific">Ottowia thiooxydans</name>
    <dbReference type="NCBI Taxonomy" id="219182"/>
    <lineage>
        <taxon>Bacteria</taxon>
        <taxon>Pseudomonadati</taxon>
        <taxon>Pseudomonadota</taxon>
        <taxon>Betaproteobacteria</taxon>
        <taxon>Burkholderiales</taxon>
        <taxon>Comamonadaceae</taxon>
        <taxon>Ottowia</taxon>
    </lineage>
</organism>
<feature type="transmembrane region" description="Helical" evidence="4">
    <location>
        <begin position="299"/>
        <end position="318"/>
    </location>
</feature>
<reference evidence="6 7" key="1">
    <citation type="submission" date="2024-06" db="EMBL/GenBank/DDBJ databases">
        <title>Sorghum-associated microbial communities from plants grown in Nebraska, USA.</title>
        <authorList>
            <person name="Schachtman D."/>
        </authorList>
    </citation>
    <scope>NUCLEOTIDE SEQUENCE [LARGE SCALE GENOMIC DNA]</scope>
    <source>
        <strain evidence="6 7">2709</strain>
    </source>
</reference>
<feature type="transmembrane region" description="Helical" evidence="4">
    <location>
        <begin position="356"/>
        <end position="373"/>
    </location>
</feature>
<evidence type="ECO:0000256" key="3">
    <source>
        <dbReference type="ARBA" id="ARBA00023136"/>
    </source>
</evidence>
<evidence type="ECO:0000256" key="1">
    <source>
        <dbReference type="ARBA" id="ARBA00022692"/>
    </source>
</evidence>
<evidence type="ECO:0000256" key="4">
    <source>
        <dbReference type="SAM" id="Phobius"/>
    </source>
</evidence>
<feature type="transmembrane region" description="Helical" evidence="4">
    <location>
        <begin position="212"/>
        <end position="230"/>
    </location>
</feature>
<comment type="caution">
    <text evidence="6">The sequence shown here is derived from an EMBL/GenBank/DDBJ whole genome shotgun (WGS) entry which is preliminary data.</text>
</comment>
<feature type="domain" description="Major facilitator superfamily (MFS) profile" evidence="5">
    <location>
        <begin position="47"/>
        <end position="440"/>
    </location>
</feature>
<name>A0ABV2Q8N3_9BURK</name>
<feature type="transmembrane region" description="Helical" evidence="4">
    <location>
        <begin position="47"/>
        <end position="69"/>
    </location>
</feature>
<evidence type="ECO:0000313" key="7">
    <source>
        <dbReference type="Proteomes" id="UP001549320"/>
    </source>
</evidence>
<feature type="transmembrane region" description="Helical" evidence="4">
    <location>
        <begin position="266"/>
        <end position="287"/>
    </location>
</feature>
<keyword evidence="1 4" id="KW-0812">Transmembrane</keyword>
<feature type="transmembrane region" description="Helical" evidence="4">
    <location>
        <begin position="176"/>
        <end position="200"/>
    </location>
</feature>
<dbReference type="InterPro" id="IPR036259">
    <property type="entry name" value="MFS_trans_sf"/>
</dbReference>
<dbReference type="EMBL" id="JBEPSH010000004">
    <property type="protein sequence ID" value="MET4577367.1"/>
    <property type="molecule type" value="Genomic_DNA"/>
</dbReference>
<dbReference type="Proteomes" id="UP001549320">
    <property type="component" value="Unassembled WGS sequence"/>
</dbReference>
<dbReference type="InterPro" id="IPR020846">
    <property type="entry name" value="MFS_dom"/>
</dbReference>
<accession>A0ABV2Q8N3</accession>
<dbReference type="PANTHER" id="PTHR23537">
    <property type="match status" value="1"/>
</dbReference>
<feature type="transmembrane region" description="Helical" evidence="4">
    <location>
        <begin position="116"/>
        <end position="136"/>
    </location>
</feature>
<evidence type="ECO:0000313" key="6">
    <source>
        <dbReference type="EMBL" id="MET4577367.1"/>
    </source>
</evidence>
<feature type="transmembrane region" description="Helical" evidence="4">
    <location>
        <begin position="81"/>
        <end position="104"/>
    </location>
</feature>
<sequence>MNSLDFMPGSLEMENGEKGVLHFAPPWRLLLDNGDNMATTALPLRRLLLIAIALSFGAAVSLGVARFAYGLLLPVMRDDLGWSYTLAGAMNTANAAGYLIGALLTPVLIRRFGSSFVLLSGALLTSGFMAASGFFTDAWPLLLQRLLAGVASAFMFVSGGLMAARLGAQAPQHSGLLLGVVYGGTGWGIVVSALGVPAVLKAAQGVPHGWAWAWWGLALACLIGTAILVWPARVLRSAPPPVDVPEKQGSAQAPSSLPWKSMMPILSGYTLFGVGYIGYMTFVIALLRERGVDEGAITVFYALLGLAVVASGRIWAGLLDRSKGGGAQALLNGLLGVATILPALTSAWPVVLASGLLFGGVFLSVVASTTAFVRHNLPAPQWPAGISAFTILFAFGQIVGPTVVGWVSDGAGGLSRGLLYSALVLWVGALLAWRQVPLGKR</sequence>
<dbReference type="InterPro" id="IPR010645">
    <property type="entry name" value="MFS_4"/>
</dbReference>
<evidence type="ECO:0000259" key="5">
    <source>
        <dbReference type="PROSITE" id="PS50850"/>
    </source>
</evidence>
<feature type="transmembrane region" description="Helical" evidence="4">
    <location>
        <begin position="413"/>
        <end position="433"/>
    </location>
</feature>
<keyword evidence="3 4" id="KW-0472">Membrane</keyword>
<dbReference type="SUPFAM" id="SSF103473">
    <property type="entry name" value="MFS general substrate transporter"/>
    <property type="match status" value="1"/>
</dbReference>
<feature type="transmembrane region" description="Helical" evidence="4">
    <location>
        <begin position="330"/>
        <end position="350"/>
    </location>
</feature>
<keyword evidence="7" id="KW-1185">Reference proteome</keyword>
<proteinExistence type="predicted"/>
<dbReference type="PANTHER" id="PTHR23537:SF1">
    <property type="entry name" value="SUGAR TRANSPORTER"/>
    <property type="match status" value="1"/>
</dbReference>
<feature type="transmembrane region" description="Helical" evidence="4">
    <location>
        <begin position="385"/>
        <end position="407"/>
    </location>
</feature>
<dbReference type="Pfam" id="PF06779">
    <property type="entry name" value="MFS_4"/>
    <property type="match status" value="1"/>
</dbReference>
<keyword evidence="2 4" id="KW-1133">Transmembrane helix</keyword>